<feature type="compositionally biased region" description="Pro residues" evidence="1">
    <location>
        <begin position="186"/>
        <end position="197"/>
    </location>
</feature>
<feature type="region of interest" description="Disordered" evidence="1">
    <location>
        <begin position="850"/>
        <end position="869"/>
    </location>
</feature>
<comment type="caution">
    <text evidence="2">The sequence shown here is derived from an EMBL/GenBank/DDBJ whole genome shotgun (WGS) entry which is preliminary data.</text>
</comment>
<evidence type="ECO:0000256" key="1">
    <source>
        <dbReference type="SAM" id="MobiDB-lite"/>
    </source>
</evidence>
<evidence type="ECO:0000313" key="3">
    <source>
        <dbReference type="Proteomes" id="UP000320762"/>
    </source>
</evidence>
<gene>
    <name evidence="2" type="ORF">BD626DRAFT_579206</name>
</gene>
<feature type="compositionally biased region" description="Basic residues" evidence="1">
    <location>
        <begin position="850"/>
        <end position="859"/>
    </location>
</feature>
<dbReference type="Proteomes" id="UP000320762">
    <property type="component" value="Unassembled WGS sequence"/>
</dbReference>
<sequence length="1350" mass="154060">MPATCHLCHAIFQTSRGLNSHYPRCPQHSQASAQPGPSSAIPKNNGKRKAPPSDRAAPISDSDSGYFGFLLQKQPRINLKLGHPKKRPRRSSTTSDTLSGPIARPHTSPPPEESEPAPPDVDIGEPEVYAPVASPPVPLLEQPIAQLERQSRRRRIPGRLQDMIPSAAPRVLEQQVPQQIRDHLPARPPPSRAPTPSAPMTSSEDDSDIIRIDLTVRSTRANDFGLYRIYKKLPTIDPDEETDVDALADSPGFLPAAGYDERPPTVVFGKTATCLPSPASPTPFYEPYANSSIFRLMEYHHDASSKTITGLQTLVDNVIMHPDFEQDHFAGFNAAAEIHRLDDYISAQDHTASSSSLPWSAASGWHVGSIRIPVPCTRHKCPENEAPVYEVPNFWYRKIVEVVKEAFQGEQSLDYHLRAHKMLWVRRENELPMRCWGEAYTSNRALEMDAELEELDREPGCVLDRCAAWIMLFSDSTHLTNFGNASMWPIYLSLGNLSKYTRGKPSTFSQHHLAYIPTIPDSFNDWYRDQYGIKPPNYIHTYMKRELMQRLWDILLDDDLVAAHQHGVVTTCGDTILRRTYPRFFAYSTDYLEKILVVCIKSLGTCLCPRCLVEQDQVRELGMVRDVKRRERTRRKDTLIHQRNVKRAREVIFDEGYAANSKRVDAILGNNSSTPVVNAFSKKLHSFGFDHYRMHPVDMLHDFEVGEWKAIFAHLVRMLYSLGGDEVEQLNHRFRGLPTFLKDTIRRFVNNIADMKKLAGRDFEDTLQDAMTSFEALFPNKKHQKIVLDMLFDLAHWHGLAKLRLHTESTIASLRYATRELGQSMRRFGKITKDYDTRELPSEQAARVKRAQHEARKKAGPTQRAAPHPNFVIKNEPARKRGFDRKSYKKHSLGDYADAIEYWGTIDSYSTQIGEMEHRRVKRCYARTNKVNPTKQIVRMERRGHALRKMNRKEQGTTKSLTNRELITVASAAYEELPPTEITATYHISNSLRFPAHVSSFLAEYIHDPALRDFLPKLKEHLLGRLRGDTDQGLEYTSEQRNEIVFENDRIYKHKVIQFNYTTYDVRRKQEPLNPNSQADIYVLSSEDEEHPYWYGRLLGVFHAKVYDLAARQVNRCMAVEMQFAYVRWFRLEPTPWGFKAKRQPRLRFFDAEDPQAFGFIDPKDIVRAAHIVPAYAHGTTDSYLAGDTVARAPGDEEDWKFHYVSMFADRDTLMRFRGGGVGHKNTREATRKLEEEAERLAGFRQFPSTLSDSGNSTSSEESESDSDGEDIDSDGEDVDSDACHVEREDVEDGAEAGTAREDSEASDEEHVDEEDAVEDEEMDMGDDEWEDEAGDEQGLTTEDLGYGDW</sequence>
<organism evidence="2 3">
    <name type="scientific">Schizophyllum amplum</name>
    <dbReference type="NCBI Taxonomy" id="97359"/>
    <lineage>
        <taxon>Eukaryota</taxon>
        <taxon>Fungi</taxon>
        <taxon>Dikarya</taxon>
        <taxon>Basidiomycota</taxon>
        <taxon>Agaricomycotina</taxon>
        <taxon>Agaricomycetes</taxon>
        <taxon>Agaricomycetidae</taxon>
        <taxon>Agaricales</taxon>
        <taxon>Schizophyllaceae</taxon>
        <taxon>Schizophyllum</taxon>
    </lineage>
</organism>
<feature type="compositionally biased region" description="Acidic residues" evidence="1">
    <location>
        <begin position="1261"/>
        <end position="1281"/>
    </location>
</feature>
<feature type="compositionally biased region" description="Low complexity" evidence="1">
    <location>
        <begin position="26"/>
        <end position="40"/>
    </location>
</feature>
<name>A0A550BRM9_9AGAR</name>
<keyword evidence="3" id="KW-1185">Reference proteome</keyword>
<proteinExistence type="predicted"/>
<accession>A0A550BRM9</accession>
<feature type="compositionally biased region" description="Acidic residues" evidence="1">
    <location>
        <begin position="1305"/>
        <end position="1336"/>
    </location>
</feature>
<dbReference type="STRING" id="97359.A0A550BRM9"/>
<protein>
    <submittedName>
        <fullName evidence="2">Uncharacterized protein</fullName>
    </submittedName>
</protein>
<evidence type="ECO:0000313" key="2">
    <source>
        <dbReference type="EMBL" id="TRM55179.1"/>
    </source>
</evidence>
<dbReference type="OrthoDB" id="2687259at2759"/>
<dbReference type="EMBL" id="VDMD01000255">
    <property type="protein sequence ID" value="TRM55179.1"/>
    <property type="molecule type" value="Genomic_DNA"/>
</dbReference>
<feature type="region of interest" description="Disordered" evidence="1">
    <location>
        <begin position="1241"/>
        <end position="1350"/>
    </location>
</feature>
<feature type="region of interest" description="Disordered" evidence="1">
    <location>
        <begin position="182"/>
        <end position="206"/>
    </location>
</feature>
<feature type="compositionally biased region" description="Pro residues" evidence="1">
    <location>
        <begin position="107"/>
        <end position="119"/>
    </location>
</feature>
<dbReference type="Pfam" id="PF18759">
    <property type="entry name" value="Plavaka"/>
    <property type="match status" value="1"/>
</dbReference>
<dbReference type="InterPro" id="IPR041078">
    <property type="entry name" value="Plavaka"/>
</dbReference>
<feature type="region of interest" description="Disordered" evidence="1">
    <location>
        <begin position="22"/>
        <end position="127"/>
    </location>
</feature>
<reference evidence="2 3" key="1">
    <citation type="journal article" date="2019" name="New Phytol.">
        <title>Comparative genomics reveals unique wood-decay strategies and fruiting body development in the Schizophyllaceae.</title>
        <authorList>
            <person name="Almasi E."/>
            <person name="Sahu N."/>
            <person name="Krizsan K."/>
            <person name="Balint B."/>
            <person name="Kovacs G.M."/>
            <person name="Kiss B."/>
            <person name="Cseklye J."/>
            <person name="Drula E."/>
            <person name="Henrissat B."/>
            <person name="Nagy I."/>
            <person name="Chovatia M."/>
            <person name="Adam C."/>
            <person name="LaButti K."/>
            <person name="Lipzen A."/>
            <person name="Riley R."/>
            <person name="Grigoriev I.V."/>
            <person name="Nagy L.G."/>
        </authorList>
    </citation>
    <scope>NUCLEOTIDE SEQUENCE [LARGE SCALE GENOMIC DNA]</scope>
    <source>
        <strain evidence="2 3">NL-1724</strain>
    </source>
</reference>